<sequence>MRTTDLETRMREREWFHSLTLLPGTWAVVRMDGRGFSRYTERRFEKPFDLRFSELMTGTARVLLEELGGRYAYTESDEISVVLPPGFDLFGREVEKLVSLSAGIASAAFTSAAGEVAVFDSRVWMGTGLGDVLDYLSWRQADATRCALNGWCYWTLRKGGATPRQATRALEGTTTSAKNDLLHSHGVNFNEVPAWQRRGVGLWWETYTKTGHDPVRGVDVTATRRRVRVERGLPMKDAYRDLVRGLLDVGGPAWSRPA</sequence>
<evidence type="ECO:0000259" key="11">
    <source>
        <dbReference type="Pfam" id="PF04446"/>
    </source>
</evidence>
<comment type="cofactor">
    <cofactor evidence="1">
        <name>Mg(2+)</name>
        <dbReference type="ChEBI" id="CHEBI:18420"/>
    </cofactor>
</comment>
<evidence type="ECO:0000256" key="2">
    <source>
        <dbReference type="ARBA" id="ARBA00010113"/>
    </source>
</evidence>
<organism evidence="13 14">
    <name type="scientific">Actinomadura namibiensis</name>
    <dbReference type="NCBI Taxonomy" id="182080"/>
    <lineage>
        <taxon>Bacteria</taxon>
        <taxon>Bacillati</taxon>
        <taxon>Actinomycetota</taxon>
        <taxon>Actinomycetes</taxon>
        <taxon>Streptosporangiales</taxon>
        <taxon>Thermomonosporaceae</taxon>
        <taxon>Actinomadura</taxon>
    </lineage>
</organism>
<evidence type="ECO:0000256" key="5">
    <source>
        <dbReference type="ARBA" id="ARBA00022694"/>
    </source>
</evidence>
<keyword evidence="9" id="KW-0460">Magnesium</keyword>
<comment type="similarity">
    <text evidence="2">Belongs to the tRNA(His) guanylyltransferase family.</text>
</comment>
<keyword evidence="5" id="KW-0819">tRNA processing</keyword>
<dbReference type="GO" id="GO:0006400">
    <property type="term" value="P:tRNA modification"/>
    <property type="evidence" value="ECO:0007669"/>
    <property type="project" value="InterPro"/>
</dbReference>
<comment type="caution">
    <text evidence="13">The sequence shown here is derived from an EMBL/GenBank/DDBJ whole genome shotgun (WGS) entry which is preliminary data.</text>
</comment>
<dbReference type="InterPro" id="IPR007537">
    <property type="entry name" value="tRNAHis_GuaTrfase_Thg1"/>
</dbReference>
<accession>A0A7W3LNV5</accession>
<dbReference type="GO" id="GO:0000287">
    <property type="term" value="F:magnesium ion binding"/>
    <property type="evidence" value="ECO:0007669"/>
    <property type="project" value="InterPro"/>
</dbReference>
<evidence type="ECO:0000256" key="8">
    <source>
        <dbReference type="ARBA" id="ARBA00022741"/>
    </source>
</evidence>
<dbReference type="Gene3D" id="3.30.70.3000">
    <property type="match status" value="1"/>
</dbReference>
<name>A0A7W3LNV5_ACTNM</name>
<protein>
    <recommendedName>
        <fullName evidence="3">tRNA(His) guanylyltransferase</fullName>
        <ecNumber evidence="3">2.7.7.79</ecNumber>
    </recommendedName>
</protein>
<evidence type="ECO:0000256" key="10">
    <source>
        <dbReference type="ARBA" id="ARBA00023134"/>
    </source>
</evidence>
<feature type="domain" description="tRNAHis guanylyltransferase catalytic" evidence="11">
    <location>
        <begin position="9"/>
        <end position="123"/>
    </location>
</feature>
<dbReference type="Proteomes" id="UP000572680">
    <property type="component" value="Unassembled WGS sequence"/>
</dbReference>
<keyword evidence="6 13" id="KW-0548">Nucleotidyltransferase</keyword>
<evidence type="ECO:0000313" key="14">
    <source>
        <dbReference type="Proteomes" id="UP000572680"/>
    </source>
</evidence>
<dbReference type="Pfam" id="PF14413">
    <property type="entry name" value="Thg1C"/>
    <property type="match status" value="1"/>
</dbReference>
<dbReference type="EC" id="2.7.7.79" evidence="3"/>
<evidence type="ECO:0000256" key="6">
    <source>
        <dbReference type="ARBA" id="ARBA00022695"/>
    </source>
</evidence>
<reference evidence="13 14" key="1">
    <citation type="submission" date="2020-08" db="EMBL/GenBank/DDBJ databases">
        <title>Genomic Encyclopedia of Type Strains, Phase IV (KMG-IV): sequencing the most valuable type-strain genomes for metagenomic binning, comparative biology and taxonomic classification.</title>
        <authorList>
            <person name="Goeker M."/>
        </authorList>
    </citation>
    <scope>NUCLEOTIDE SEQUENCE [LARGE SCALE GENOMIC DNA]</scope>
    <source>
        <strain evidence="13 14">DSM 44197</strain>
    </source>
</reference>
<dbReference type="Pfam" id="PF04446">
    <property type="entry name" value="Thg1"/>
    <property type="match status" value="1"/>
</dbReference>
<dbReference type="EMBL" id="JACJIA010000003">
    <property type="protein sequence ID" value="MBA8951601.1"/>
    <property type="molecule type" value="Genomic_DNA"/>
</dbReference>
<keyword evidence="7" id="KW-0479">Metal-binding</keyword>
<evidence type="ECO:0000313" key="13">
    <source>
        <dbReference type="EMBL" id="MBA8951601.1"/>
    </source>
</evidence>
<keyword evidence="4 13" id="KW-0808">Transferase</keyword>
<dbReference type="RefSeq" id="WP_182843896.1">
    <property type="nucleotide sequence ID" value="NZ_BAAALP010000029.1"/>
</dbReference>
<evidence type="ECO:0000256" key="9">
    <source>
        <dbReference type="ARBA" id="ARBA00022842"/>
    </source>
</evidence>
<evidence type="ECO:0000256" key="7">
    <source>
        <dbReference type="ARBA" id="ARBA00022723"/>
    </source>
</evidence>
<evidence type="ECO:0000256" key="4">
    <source>
        <dbReference type="ARBA" id="ARBA00022679"/>
    </source>
</evidence>
<dbReference type="PANTHER" id="PTHR12729:SF6">
    <property type="entry name" value="TRNA(HIS) GUANYLYLTRANSFERASE-RELATED"/>
    <property type="match status" value="1"/>
</dbReference>
<dbReference type="InterPro" id="IPR038469">
    <property type="entry name" value="tRNAHis_GuaTrfase_Thg1_sf"/>
</dbReference>
<evidence type="ECO:0000259" key="12">
    <source>
        <dbReference type="Pfam" id="PF14413"/>
    </source>
</evidence>
<dbReference type="AlphaFoldDB" id="A0A7W3LNV5"/>
<evidence type="ECO:0000256" key="3">
    <source>
        <dbReference type="ARBA" id="ARBA00012511"/>
    </source>
</evidence>
<keyword evidence="14" id="KW-1185">Reference proteome</keyword>
<evidence type="ECO:0000256" key="1">
    <source>
        <dbReference type="ARBA" id="ARBA00001946"/>
    </source>
</evidence>
<dbReference type="InterPro" id="IPR025845">
    <property type="entry name" value="Thg1_C_dom"/>
</dbReference>
<dbReference type="InterPro" id="IPR024956">
    <property type="entry name" value="tRNAHis_GuaTrfase_cat"/>
</dbReference>
<feature type="domain" description="Thg1 C-terminal" evidence="12">
    <location>
        <begin position="132"/>
        <end position="215"/>
    </location>
</feature>
<dbReference type="PANTHER" id="PTHR12729">
    <property type="entry name" value="TRNA(HIS) GUANYLYLTRANSFERASE-RELATED"/>
    <property type="match status" value="1"/>
</dbReference>
<proteinExistence type="inferred from homology"/>
<keyword evidence="8" id="KW-0547">Nucleotide-binding</keyword>
<dbReference type="GO" id="GO:0005525">
    <property type="term" value="F:GTP binding"/>
    <property type="evidence" value="ECO:0007669"/>
    <property type="project" value="UniProtKB-KW"/>
</dbReference>
<keyword evidence="10" id="KW-0342">GTP-binding</keyword>
<dbReference type="GO" id="GO:0008193">
    <property type="term" value="F:tRNA guanylyltransferase activity"/>
    <property type="evidence" value="ECO:0007669"/>
    <property type="project" value="UniProtKB-EC"/>
</dbReference>
<gene>
    <name evidence="13" type="ORF">HNR61_003232</name>
</gene>